<dbReference type="GO" id="GO:0016323">
    <property type="term" value="C:basolateral plasma membrane"/>
    <property type="evidence" value="ECO:0007669"/>
    <property type="project" value="TreeGrafter"/>
</dbReference>
<dbReference type="Pfam" id="PF03137">
    <property type="entry name" value="OATP"/>
    <property type="match status" value="1"/>
</dbReference>
<dbReference type="GO" id="GO:0015347">
    <property type="term" value="F:sodium-independent organic anion transmembrane transporter activity"/>
    <property type="evidence" value="ECO:0007669"/>
    <property type="project" value="TreeGrafter"/>
</dbReference>
<evidence type="ECO:0000313" key="4">
    <source>
        <dbReference type="Proteomes" id="UP000006813"/>
    </source>
</evidence>
<dbReference type="eggNOG" id="KOG3626">
    <property type="taxonomic scope" value="Eukaryota"/>
</dbReference>
<gene>
    <name evidence="3" type="ORF">GW7_18193</name>
</gene>
<organism evidence="3 4">
    <name type="scientific">Heterocephalus glaber</name>
    <name type="common">Naked mole rat</name>
    <dbReference type="NCBI Taxonomy" id="10181"/>
    <lineage>
        <taxon>Eukaryota</taxon>
        <taxon>Metazoa</taxon>
        <taxon>Chordata</taxon>
        <taxon>Craniata</taxon>
        <taxon>Vertebrata</taxon>
        <taxon>Euteleostomi</taxon>
        <taxon>Mammalia</taxon>
        <taxon>Eutheria</taxon>
        <taxon>Euarchontoglires</taxon>
        <taxon>Glires</taxon>
        <taxon>Rodentia</taxon>
        <taxon>Hystricomorpha</taxon>
        <taxon>Bathyergidae</taxon>
        <taxon>Heterocephalus</taxon>
    </lineage>
</organism>
<name>G5BDL8_HETGA</name>
<dbReference type="InterPro" id="IPR004156">
    <property type="entry name" value="OATP"/>
</dbReference>
<evidence type="ECO:0000256" key="2">
    <source>
        <dbReference type="SAM" id="Phobius"/>
    </source>
</evidence>
<dbReference type="STRING" id="10181.G5BDL8"/>
<dbReference type="InParanoid" id="G5BDL8"/>
<dbReference type="AlphaFoldDB" id="G5BDL8"/>
<evidence type="ECO:0000256" key="1">
    <source>
        <dbReference type="SAM" id="MobiDB-lite"/>
    </source>
</evidence>
<evidence type="ECO:0000313" key="3">
    <source>
        <dbReference type="EMBL" id="EHB07379.1"/>
    </source>
</evidence>
<dbReference type="EMBL" id="JH169665">
    <property type="protein sequence ID" value="EHB07379.1"/>
    <property type="molecule type" value="Genomic_DNA"/>
</dbReference>
<keyword evidence="2" id="KW-0812">Transmembrane</keyword>
<feature type="transmembrane region" description="Helical" evidence="2">
    <location>
        <begin position="104"/>
        <end position="122"/>
    </location>
</feature>
<feature type="region of interest" description="Disordered" evidence="1">
    <location>
        <begin position="1"/>
        <end position="43"/>
    </location>
</feature>
<feature type="transmembrane region" description="Helical" evidence="2">
    <location>
        <begin position="171"/>
        <end position="191"/>
    </location>
</feature>
<dbReference type="PANTHER" id="PTHR11388:SF95">
    <property type="entry name" value="SOLUTE CARRIER ORGANIC ANION TRANSPORTER FAMILY MEMBER 6A1"/>
    <property type="match status" value="1"/>
</dbReference>
<dbReference type="GO" id="GO:0043252">
    <property type="term" value="P:sodium-independent organic anion transport"/>
    <property type="evidence" value="ECO:0007669"/>
    <property type="project" value="TreeGrafter"/>
</dbReference>
<proteinExistence type="predicted"/>
<protein>
    <submittedName>
        <fullName evidence="3">Solute carrier organic anion transporter family member 6A1</fullName>
    </submittedName>
</protein>
<dbReference type="PANTHER" id="PTHR11388">
    <property type="entry name" value="ORGANIC ANION TRANSPORTER"/>
    <property type="match status" value="1"/>
</dbReference>
<feature type="transmembrane region" description="Helical" evidence="2">
    <location>
        <begin position="142"/>
        <end position="164"/>
    </location>
</feature>
<dbReference type="Proteomes" id="UP000006813">
    <property type="component" value="Unassembled WGS sequence"/>
</dbReference>
<accession>G5BDL8</accession>
<reference evidence="3 4" key="1">
    <citation type="journal article" date="2011" name="Nature">
        <title>Genome sequencing reveals insights into physiology and longevity of the naked mole rat.</title>
        <authorList>
            <person name="Kim E.B."/>
            <person name="Fang X."/>
            <person name="Fushan A.A."/>
            <person name="Huang Z."/>
            <person name="Lobanov A.V."/>
            <person name="Han L."/>
            <person name="Marino S.M."/>
            <person name="Sun X."/>
            <person name="Turanov A.A."/>
            <person name="Yang P."/>
            <person name="Yim S.H."/>
            <person name="Zhao X."/>
            <person name="Kasaikina M.V."/>
            <person name="Stoletzki N."/>
            <person name="Peng C."/>
            <person name="Polak P."/>
            <person name="Xiong Z."/>
            <person name="Kiezun A."/>
            <person name="Zhu Y."/>
            <person name="Chen Y."/>
            <person name="Kryukov G.V."/>
            <person name="Zhang Q."/>
            <person name="Peshkin L."/>
            <person name="Yang L."/>
            <person name="Bronson R.T."/>
            <person name="Buffenstein R."/>
            <person name="Wang B."/>
            <person name="Han C."/>
            <person name="Li Q."/>
            <person name="Chen L."/>
            <person name="Zhao W."/>
            <person name="Sunyaev S.R."/>
            <person name="Park T.J."/>
            <person name="Zhang G."/>
            <person name="Wang J."/>
            <person name="Gladyshev V.N."/>
        </authorList>
    </citation>
    <scope>NUCLEOTIDE SEQUENCE [LARGE SCALE GENOMIC DNA]</scope>
</reference>
<sequence length="297" mass="33343">MQRVPNLRPVALKEEEKSGPQLSQTAKALEAEEEETTKTSSKKPPYLAMFPDAMIKFTRVSKVKTAKLSVLKKPQLAADDTSEGPCGLVCITIAWCQRFNSIRWFMAFYCALLLSQGIVFGLTDVSNNDFEQHHILTTTEKLALTLSYDISSCLLALFIAYYGGNGSRTKWIALSSFLVGFGSLLLAFPYFGVKKYESEVKTEGTAKIKARKQREFRLFESRLNYWKFGGSIKDLFGAVWGVEGCEALVLCLEMDVDQAASQGRMWAGVSPPLQWDSLIGPRQSDRELLQLMQRIYV</sequence>
<keyword evidence="2" id="KW-1133">Transmembrane helix</keyword>
<keyword evidence="2" id="KW-0472">Membrane</keyword>